<dbReference type="InterPro" id="IPR033721">
    <property type="entry name" value="ProRS_core_arch_euk"/>
</dbReference>
<organism evidence="13 14">
    <name type="scientific">Flavobacterium pallidum</name>
    <dbReference type="NCBI Taxonomy" id="2172098"/>
    <lineage>
        <taxon>Bacteria</taxon>
        <taxon>Pseudomonadati</taxon>
        <taxon>Bacteroidota</taxon>
        <taxon>Flavobacteriia</taxon>
        <taxon>Flavobacteriales</taxon>
        <taxon>Flavobacteriaceae</taxon>
        <taxon>Flavobacterium</taxon>
    </lineage>
</organism>
<sequence>MSKNLTTREEDYSKWYNELVVKADLAENSGVKGCMVIKPYGYAIWEKMQAELDRMFKETGHQNAYFPLFVPKSMFEAEEKNAEGFAKECAIVTHYRLKNDPDKPGKLMVDPNAKLEEELIVRPTSEAIIWSTYKKWIQSHRDLPLLINQWANVVRWEMRTRLFLRTAEFLWQEGHTAHATRSEAIEESEKMMNVYADFAENFMGIPVIKGLKTETERFAGAEETYCIEALMQDGKALQAGTSHFLGQNFAKAFDVKFANHEGKLEHVWGTSWGVSTRLMGALVMTHSDDNGLVLPPNLAPIQVVIVPIYKSDEEFAAVSEAAQTLVSQFRKLRVSVKFDDRTTQKPGFKFAEWELKGVPVRIAIGPKDLENGTFEVARRDTLTKEVVQKDGIVTYVNDLLETIQQSLFNKALDYRNSHITKVENFDEFKDVLENKGGFISAHWDGTPETEEKIKEMTKATIRCIALDRVAESGVCVLTGKPSEGRVLFAKAY</sequence>
<dbReference type="OrthoDB" id="9809052at2"/>
<dbReference type="InterPro" id="IPR004499">
    <property type="entry name" value="Pro-tRNA-ligase_IIa_arc-type"/>
</dbReference>
<dbReference type="Proteomes" id="UP000244937">
    <property type="component" value="Chromosome"/>
</dbReference>
<evidence type="ECO:0000256" key="4">
    <source>
        <dbReference type="ARBA" id="ARBA00022598"/>
    </source>
</evidence>
<dbReference type="CDD" id="cd00778">
    <property type="entry name" value="ProRS_core_arch_euk"/>
    <property type="match status" value="1"/>
</dbReference>
<dbReference type="EC" id="6.1.1.15" evidence="11"/>
<dbReference type="FunFam" id="3.40.50.800:FF:000005">
    <property type="entry name" value="bifunctional glutamate/proline--tRNA ligase"/>
    <property type="match status" value="1"/>
</dbReference>
<dbReference type="Pfam" id="PF03129">
    <property type="entry name" value="HGTP_anticodon"/>
    <property type="match status" value="1"/>
</dbReference>
<evidence type="ECO:0000313" key="14">
    <source>
        <dbReference type="Proteomes" id="UP000244937"/>
    </source>
</evidence>
<dbReference type="PROSITE" id="PS50862">
    <property type="entry name" value="AA_TRNA_LIGASE_II"/>
    <property type="match status" value="1"/>
</dbReference>
<evidence type="ECO:0000256" key="3">
    <source>
        <dbReference type="ARBA" id="ARBA00022490"/>
    </source>
</evidence>
<dbReference type="InterPro" id="IPR045864">
    <property type="entry name" value="aa-tRNA-synth_II/BPL/LPL"/>
</dbReference>
<dbReference type="Gene3D" id="3.40.50.800">
    <property type="entry name" value="Anticodon-binding domain"/>
    <property type="match status" value="1"/>
</dbReference>
<comment type="subcellular location">
    <subcellularLocation>
        <location evidence="1 11">Cytoplasm</location>
    </subcellularLocation>
</comment>
<dbReference type="HAMAP" id="MF_01571">
    <property type="entry name" value="Pro_tRNA_synth_type3"/>
    <property type="match status" value="1"/>
</dbReference>
<comment type="catalytic activity">
    <reaction evidence="9 11">
        <text>tRNA(Pro) + L-proline + ATP = L-prolyl-tRNA(Pro) + AMP + diphosphate</text>
        <dbReference type="Rhea" id="RHEA:14305"/>
        <dbReference type="Rhea" id="RHEA-COMP:9700"/>
        <dbReference type="Rhea" id="RHEA-COMP:9702"/>
        <dbReference type="ChEBI" id="CHEBI:30616"/>
        <dbReference type="ChEBI" id="CHEBI:33019"/>
        <dbReference type="ChEBI" id="CHEBI:60039"/>
        <dbReference type="ChEBI" id="CHEBI:78442"/>
        <dbReference type="ChEBI" id="CHEBI:78532"/>
        <dbReference type="ChEBI" id="CHEBI:456215"/>
        <dbReference type="EC" id="6.1.1.15"/>
    </reaction>
</comment>
<dbReference type="InterPro" id="IPR017449">
    <property type="entry name" value="Pro-tRNA_synth_II"/>
</dbReference>
<evidence type="ECO:0000256" key="11">
    <source>
        <dbReference type="HAMAP-Rule" id="MF_01571"/>
    </source>
</evidence>
<keyword evidence="4 11" id="KW-0436">Ligase</keyword>
<dbReference type="PANTHER" id="PTHR43382">
    <property type="entry name" value="PROLYL-TRNA SYNTHETASE"/>
    <property type="match status" value="1"/>
</dbReference>
<dbReference type="SUPFAM" id="SSF64586">
    <property type="entry name" value="C-terminal domain of ProRS"/>
    <property type="match status" value="1"/>
</dbReference>
<dbReference type="GO" id="GO:0006433">
    <property type="term" value="P:prolyl-tRNA aminoacylation"/>
    <property type="evidence" value="ECO:0007669"/>
    <property type="project" value="UniProtKB-UniRule"/>
</dbReference>
<dbReference type="InterPro" id="IPR002314">
    <property type="entry name" value="aa-tRNA-synt_IIb"/>
</dbReference>
<gene>
    <name evidence="11" type="primary">proS</name>
    <name evidence="13" type="ORF">HYN49_08530</name>
</gene>
<feature type="domain" description="Aminoacyl-transfer RNA synthetases class-II family profile" evidence="12">
    <location>
        <begin position="39"/>
        <end position="295"/>
    </location>
</feature>
<dbReference type="InterPro" id="IPR016061">
    <property type="entry name" value="Pro-tRNA_ligase_II_C"/>
</dbReference>
<dbReference type="GO" id="GO:0005524">
    <property type="term" value="F:ATP binding"/>
    <property type="evidence" value="ECO:0007669"/>
    <property type="project" value="UniProtKB-UniRule"/>
</dbReference>
<dbReference type="SUPFAM" id="SSF52954">
    <property type="entry name" value="Class II aaRS ABD-related"/>
    <property type="match status" value="1"/>
</dbReference>
<dbReference type="InterPro" id="IPR036621">
    <property type="entry name" value="Anticodon-bd_dom_sf"/>
</dbReference>
<evidence type="ECO:0000313" key="13">
    <source>
        <dbReference type="EMBL" id="AWI25942.1"/>
    </source>
</evidence>
<comment type="function">
    <text evidence="11">Catalyzes the attachment of proline to tRNA(Pro) in a two-step reaction: proline is first activated by ATP to form Pro-AMP and then transferred to the acceptor end of tRNA(Pro).</text>
</comment>
<accession>A0A2S1SHX2</accession>
<proteinExistence type="inferred from homology"/>
<dbReference type="CDD" id="cd00862">
    <property type="entry name" value="ProRS_anticodon_zinc"/>
    <property type="match status" value="1"/>
</dbReference>
<evidence type="ECO:0000256" key="2">
    <source>
        <dbReference type="ARBA" id="ARBA00011738"/>
    </source>
</evidence>
<dbReference type="NCBIfam" id="TIGR00408">
    <property type="entry name" value="proS_fam_I"/>
    <property type="match status" value="1"/>
</dbReference>
<evidence type="ECO:0000256" key="1">
    <source>
        <dbReference type="ARBA" id="ARBA00004496"/>
    </source>
</evidence>
<dbReference type="Gene3D" id="3.30.110.30">
    <property type="entry name" value="C-terminal domain of ProRS"/>
    <property type="match status" value="1"/>
</dbReference>
<dbReference type="EMBL" id="CP029187">
    <property type="protein sequence ID" value="AWI25942.1"/>
    <property type="molecule type" value="Genomic_DNA"/>
</dbReference>
<dbReference type="Pfam" id="PF00587">
    <property type="entry name" value="tRNA-synt_2b"/>
    <property type="match status" value="1"/>
</dbReference>
<dbReference type="GO" id="GO:0004827">
    <property type="term" value="F:proline-tRNA ligase activity"/>
    <property type="evidence" value="ECO:0007669"/>
    <property type="project" value="UniProtKB-UniRule"/>
</dbReference>
<dbReference type="FunFam" id="3.30.930.10:FF:000023">
    <property type="entry name" value="Proline--tRNA ligase"/>
    <property type="match status" value="1"/>
</dbReference>
<dbReference type="SUPFAM" id="SSF55681">
    <property type="entry name" value="Class II aaRS and biotin synthetases"/>
    <property type="match status" value="1"/>
</dbReference>
<dbReference type="Pfam" id="PF09180">
    <property type="entry name" value="ProRS-C_1"/>
    <property type="match status" value="1"/>
</dbReference>
<name>A0A2S1SHX2_9FLAO</name>
<comment type="domain">
    <text evidence="11">Consists of three domains: the N-terminal catalytic domain, the anticodon-binding domain and the C-terminal extension.</text>
</comment>
<evidence type="ECO:0000256" key="8">
    <source>
        <dbReference type="ARBA" id="ARBA00023146"/>
    </source>
</evidence>
<comment type="similarity">
    <text evidence="10 11">Belongs to the class-II aminoacyl-tRNA synthetase family. ProS type 3 subfamily.</text>
</comment>
<dbReference type="SMART" id="SM00946">
    <property type="entry name" value="ProRS-C_1"/>
    <property type="match status" value="1"/>
</dbReference>
<keyword evidence="5 11" id="KW-0547">Nucleotide-binding</keyword>
<dbReference type="Gene3D" id="3.30.930.10">
    <property type="entry name" value="Bira Bifunctional Protein, Domain 2"/>
    <property type="match status" value="1"/>
</dbReference>
<keyword evidence="6 11" id="KW-0067">ATP-binding</keyword>
<keyword evidence="3 11" id="KW-0963">Cytoplasm</keyword>
<protein>
    <recommendedName>
        <fullName evidence="11">Proline--tRNA ligase</fullName>
        <ecNumber evidence="11">6.1.1.15</ecNumber>
    </recommendedName>
    <alternativeName>
        <fullName evidence="11">Prolyl-tRNA synthetase</fullName>
        <shortName evidence="11">ProRS</shortName>
    </alternativeName>
</protein>
<dbReference type="AlphaFoldDB" id="A0A2S1SHX2"/>
<dbReference type="GO" id="GO:0017101">
    <property type="term" value="C:aminoacyl-tRNA synthetase multienzyme complex"/>
    <property type="evidence" value="ECO:0007669"/>
    <property type="project" value="TreeGrafter"/>
</dbReference>
<reference evidence="13 14" key="1">
    <citation type="submission" date="2018-05" db="EMBL/GenBank/DDBJ databases">
        <title>Genome sequencing of Flavobacterium sp. HYN0049.</title>
        <authorList>
            <person name="Yi H."/>
            <person name="Baek C."/>
        </authorList>
    </citation>
    <scope>NUCLEOTIDE SEQUENCE [LARGE SCALE GENOMIC DNA]</scope>
    <source>
        <strain evidence="13 14">HYN0049</strain>
    </source>
</reference>
<dbReference type="InterPro" id="IPR004154">
    <property type="entry name" value="Anticodon-bd"/>
</dbReference>
<dbReference type="PANTHER" id="PTHR43382:SF2">
    <property type="entry name" value="BIFUNCTIONAL GLUTAMATE_PROLINE--TRNA LIGASE"/>
    <property type="match status" value="1"/>
</dbReference>
<evidence type="ECO:0000259" key="12">
    <source>
        <dbReference type="PROSITE" id="PS50862"/>
    </source>
</evidence>
<keyword evidence="7 11" id="KW-0648">Protein biosynthesis</keyword>
<evidence type="ECO:0000256" key="10">
    <source>
        <dbReference type="ARBA" id="ARBA00060806"/>
    </source>
</evidence>
<dbReference type="InterPro" id="IPR006195">
    <property type="entry name" value="aa-tRNA-synth_II"/>
</dbReference>
<evidence type="ECO:0000256" key="5">
    <source>
        <dbReference type="ARBA" id="ARBA00022741"/>
    </source>
</evidence>
<evidence type="ECO:0000256" key="6">
    <source>
        <dbReference type="ARBA" id="ARBA00022840"/>
    </source>
</evidence>
<dbReference type="GO" id="GO:0005737">
    <property type="term" value="C:cytoplasm"/>
    <property type="evidence" value="ECO:0007669"/>
    <property type="project" value="UniProtKB-SubCell"/>
</dbReference>
<keyword evidence="14" id="KW-1185">Reference proteome</keyword>
<comment type="subunit">
    <text evidence="2 11">Homodimer.</text>
</comment>
<keyword evidence="8 11" id="KW-0030">Aminoacyl-tRNA synthetase</keyword>
<dbReference type="KEGG" id="fpal:HYN49_08530"/>
<dbReference type="RefSeq" id="WP_108903722.1">
    <property type="nucleotide sequence ID" value="NZ_CP029187.1"/>
</dbReference>
<evidence type="ECO:0000256" key="9">
    <source>
        <dbReference type="ARBA" id="ARBA00047671"/>
    </source>
</evidence>
<evidence type="ECO:0000256" key="7">
    <source>
        <dbReference type="ARBA" id="ARBA00022917"/>
    </source>
</evidence>